<organism evidence="1 2">
    <name type="scientific">Eumeta variegata</name>
    <name type="common">Bagworm moth</name>
    <name type="synonym">Eumeta japonica</name>
    <dbReference type="NCBI Taxonomy" id="151549"/>
    <lineage>
        <taxon>Eukaryota</taxon>
        <taxon>Metazoa</taxon>
        <taxon>Ecdysozoa</taxon>
        <taxon>Arthropoda</taxon>
        <taxon>Hexapoda</taxon>
        <taxon>Insecta</taxon>
        <taxon>Pterygota</taxon>
        <taxon>Neoptera</taxon>
        <taxon>Endopterygota</taxon>
        <taxon>Lepidoptera</taxon>
        <taxon>Glossata</taxon>
        <taxon>Ditrysia</taxon>
        <taxon>Tineoidea</taxon>
        <taxon>Psychidae</taxon>
        <taxon>Oiketicinae</taxon>
        <taxon>Eumeta</taxon>
    </lineage>
</organism>
<accession>A0A4C1UWM6</accession>
<reference evidence="1 2" key="1">
    <citation type="journal article" date="2019" name="Commun. Biol.">
        <title>The bagworm genome reveals a unique fibroin gene that provides high tensile strength.</title>
        <authorList>
            <person name="Kono N."/>
            <person name="Nakamura H."/>
            <person name="Ohtoshi R."/>
            <person name="Tomita M."/>
            <person name="Numata K."/>
            <person name="Arakawa K."/>
        </authorList>
    </citation>
    <scope>NUCLEOTIDE SEQUENCE [LARGE SCALE GENOMIC DNA]</scope>
</reference>
<comment type="caution">
    <text evidence="1">The sequence shown here is derived from an EMBL/GenBank/DDBJ whole genome shotgun (WGS) entry which is preliminary data.</text>
</comment>
<dbReference type="EMBL" id="BGZK01000238">
    <property type="protein sequence ID" value="GBP30845.1"/>
    <property type="molecule type" value="Genomic_DNA"/>
</dbReference>
<dbReference type="Proteomes" id="UP000299102">
    <property type="component" value="Unassembled WGS sequence"/>
</dbReference>
<gene>
    <name evidence="1" type="ORF">EVAR_91586_1</name>
</gene>
<evidence type="ECO:0000313" key="2">
    <source>
        <dbReference type="Proteomes" id="UP000299102"/>
    </source>
</evidence>
<evidence type="ECO:0000313" key="1">
    <source>
        <dbReference type="EMBL" id="GBP30845.1"/>
    </source>
</evidence>
<keyword evidence="2" id="KW-1185">Reference proteome</keyword>
<sequence>MKTRGAIEVGDKLASIVCRVAACSNPPILTFIGQSSRDLPKLIQRNRDRNISTGTVSLSFGLYKANTCTAPAARRRPPVRKQLTSATRLVLITVI</sequence>
<dbReference type="AlphaFoldDB" id="A0A4C1UWM6"/>
<name>A0A4C1UWM6_EUMVA</name>
<protein>
    <submittedName>
        <fullName evidence="1">Uncharacterized protein</fullName>
    </submittedName>
</protein>
<proteinExistence type="predicted"/>